<keyword evidence="4" id="KW-1185">Reference proteome</keyword>
<evidence type="ECO:0000313" key="3">
    <source>
        <dbReference type="EMBL" id="KYQ53344.1"/>
    </source>
</evidence>
<dbReference type="EMBL" id="KQ982635">
    <property type="protein sequence ID" value="KYQ53344.1"/>
    <property type="molecule type" value="Genomic_DNA"/>
</dbReference>
<proteinExistence type="predicted"/>
<reference evidence="3 4" key="1">
    <citation type="submission" date="2015-09" db="EMBL/GenBank/DDBJ databases">
        <title>Trachymyrmex zeteki WGS genome.</title>
        <authorList>
            <person name="Nygaard S."/>
            <person name="Hu H."/>
            <person name="Boomsma J."/>
            <person name="Zhang G."/>
        </authorList>
    </citation>
    <scope>NUCLEOTIDE SEQUENCE [LARGE SCALE GENOMIC DNA]</scope>
    <source>
        <strain evidence="3">Tzet28-1</strain>
        <tissue evidence="3">Whole body</tissue>
    </source>
</reference>
<name>A0A151WZL6_9HYME</name>
<evidence type="ECO:0000256" key="2">
    <source>
        <dbReference type="SAM" id="Phobius"/>
    </source>
</evidence>
<feature type="region of interest" description="Disordered" evidence="1">
    <location>
        <begin position="76"/>
        <end position="118"/>
    </location>
</feature>
<protein>
    <submittedName>
        <fullName evidence="3">Uncharacterized protein</fullName>
    </submittedName>
</protein>
<accession>A0A151WZL6</accession>
<dbReference type="AlphaFoldDB" id="A0A151WZL6"/>
<sequence>MRVDSHETPFLPRRGRLFNFFPHNRPSTLCPPSLAKNDLPTLFCLSLFRSPGLLIISRLVLARYRMNAWLYDPIAQPITDHHGDGEERDEANPRGSTRRGQGGVWAADRGWATDSGTT</sequence>
<organism evidence="3 4">
    <name type="scientific">Mycetomoellerius zeteki</name>
    <dbReference type="NCBI Taxonomy" id="64791"/>
    <lineage>
        <taxon>Eukaryota</taxon>
        <taxon>Metazoa</taxon>
        <taxon>Ecdysozoa</taxon>
        <taxon>Arthropoda</taxon>
        <taxon>Hexapoda</taxon>
        <taxon>Insecta</taxon>
        <taxon>Pterygota</taxon>
        <taxon>Neoptera</taxon>
        <taxon>Endopterygota</taxon>
        <taxon>Hymenoptera</taxon>
        <taxon>Apocrita</taxon>
        <taxon>Aculeata</taxon>
        <taxon>Formicoidea</taxon>
        <taxon>Formicidae</taxon>
        <taxon>Myrmicinae</taxon>
        <taxon>Mycetomoellerius</taxon>
    </lineage>
</organism>
<keyword evidence="2" id="KW-0472">Membrane</keyword>
<evidence type="ECO:0000313" key="4">
    <source>
        <dbReference type="Proteomes" id="UP000075809"/>
    </source>
</evidence>
<feature type="transmembrane region" description="Helical" evidence="2">
    <location>
        <begin position="39"/>
        <end position="61"/>
    </location>
</feature>
<gene>
    <name evidence="3" type="ORF">ALC60_07536</name>
</gene>
<evidence type="ECO:0000256" key="1">
    <source>
        <dbReference type="SAM" id="MobiDB-lite"/>
    </source>
</evidence>
<dbReference type="Proteomes" id="UP000075809">
    <property type="component" value="Unassembled WGS sequence"/>
</dbReference>
<keyword evidence="2" id="KW-0812">Transmembrane</keyword>
<keyword evidence="2" id="KW-1133">Transmembrane helix</keyword>